<evidence type="ECO:0000256" key="7">
    <source>
        <dbReference type="RuleBase" id="RU363032"/>
    </source>
</evidence>
<evidence type="ECO:0000313" key="10">
    <source>
        <dbReference type="Proteomes" id="UP000184291"/>
    </source>
</evidence>
<dbReference type="RefSeq" id="WP_234416136.1">
    <property type="nucleotide sequence ID" value="NZ_FQTT01000001.1"/>
</dbReference>
<reference evidence="10" key="1">
    <citation type="submission" date="2016-09" db="EMBL/GenBank/DDBJ databases">
        <authorList>
            <person name="Strepis N."/>
        </authorList>
    </citation>
    <scope>NUCLEOTIDE SEQUENCE [LARGE SCALE GENOMIC DNA]</scope>
</reference>
<sequence>MTTQTATAPRAGDSQAVSHKIQDNKAKKVDPAFIWMLVPAALVFTVLLTIPLLTGVFYTFTNFKGYGDWHFVGLTNYKNLFSDDIIWGSYLFTFKYSIVASILTNIIALGLALILNSKMKARTFFRGVFFVPYILPVLVVSYIFSYLFTNNLPQIGQALGWEWLSTSLLANEDLAWLAIVVVGVWQAVAYNTIIYLAGLQTVPDEIYEASAIDGAGPVRRLWSMTLPLIIPYLGINMVLSFKNFLGVFDQIVALTSGGPGTATQSISYLIFKNGFQGGEYAYQTANGVIYFLIVVLLSFAQLRFTQSQERV</sequence>
<feature type="transmembrane region" description="Helical" evidence="7">
    <location>
        <begin position="32"/>
        <end position="60"/>
    </location>
</feature>
<dbReference type="PROSITE" id="PS50928">
    <property type="entry name" value="ABC_TM1"/>
    <property type="match status" value="1"/>
</dbReference>
<dbReference type="InterPro" id="IPR035906">
    <property type="entry name" value="MetI-like_sf"/>
</dbReference>
<feature type="domain" description="ABC transmembrane type-1" evidence="8">
    <location>
        <begin position="90"/>
        <end position="301"/>
    </location>
</feature>
<name>A0A1M4RW20_9ACTO</name>
<evidence type="ECO:0000256" key="3">
    <source>
        <dbReference type="ARBA" id="ARBA00022475"/>
    </source>
</evidence>
<evidence type="ECO:0000256" key="1">
    <source>
        <dbReference type="ARBA" id="ARBA00004651"/>
    </source>
</evidence>
<keyword evidence="5 7" id="KW-1133">Transmembrane helix</keyword>
<feature type="transmembrane region" description="Helical" evidence="7">
    <location>
        <begin position="280"/>
        <end position="300"/>
    </location>
</feature>
<evidence type="ECO:0000256" key="2">
    <source>
        <dbReference type="ARBA" id="ARBA00022448"/>
    </source>
</evidence>
<accession>A0A1M4RW20</accession>
<feature type="transmembrane region" description="Helical" evidence="7">
    <location>
        <begin position="220"/>
        <end position="239"/>
    </location>
</feature>
<dbReference type="InterPro" id="IPR000515">
    <property type="entry name" value="MetI-like"/>
</dbReference>
<dbReference type="InterPro" id="IPR051393">
    <property type="entry name" value="ABC_transporter_permease"/>
</dbReference>
<dbReference type="STRING" id="1892869.ACGLYG10_0054"/>
<evidence type="ECO:0000256" key="5">
    <source>
        <dbReference type="ARBA" id="ARBA00022989"/>
    </source>
</evidence>
<keyword evidence="4 7" id="KW-0812">Transmembrane</keyword>
<evidence type="ECO:0000259" key="8">
    <source>
        <dbReference type="PROSITE" id="PS50928"/>
    </source>
</evidence>
<keyword evidence="3" id="KW-1003">Cell membrane</keyword>
<dbReference type="Gene3D" id="1.10.3720.10">
    <property type="entry name" value="MetI-like"/>
    <property type="match status" value="1"/>
</dbReference>
<dbReference type="SUPFAM" id="SSF161098">
    <property type="entry name" value="MetI-like"/>
    <property type="match status" value="1"/>
</dbReference>
<keyword evidence="10" id="KW-1185">Reference proteome</keyword>
<evidence type="ECO:0000256" key="4">
    <source>
        <dbReference type="ARBA" id="ARBA00022692"/>
    </source>
</evidence>
<comment type="similarity">
    <text evidence="7">Belongs to the binding-protein-dependent transport system permease family.</text>
</comment>
<dbReference type="Pfam" id="PF00528">
    <property type="entry name" value="BPD_transp_1"/>
    <property type="match status" value="1"/>
</dbReference>
<comment type="subcellular location">
    <subcellularLocation>
        <location evidence="1 7">Cell membrane</location>
        <topology evidence="1 7">Multi-pass membrane protein</topology>
    </subcellularLocation>
</comment>
<feature type="transmembrane region" description="Helical" evidence="7">
    <location>
        <begin position="174"/>
        <end position="199"/>
    </location>
</feature>
<gene>
    <name evidence="9" type="ORF">ACGLYG10_0054</name>
</gene>
<protein>
    <recommendedName>
        <fullName evidence="8">ABC transmembrane type-1 domain-containing protein</fullName>
    </recommendedName>
</protein>
<dbReference type="PANTHER" id="PTHR30193:SF37">
    <property type="entry name" value="INNER MEMBRANE ABC TRANSPORTER PERMEASE PROTEIN YCJO"/>
    <property type="match status" value="1"/>
</dbReference>
<dbReference type="GO" id="GO:0055085">
    <property type="term" value="P:transmembrane transport"/>
    <property type="evidence" value="ECO:0007669"/>
    <property type="project" value="InterPro"/>
</dbReference>
<organism evidence="9 10">
    <name type="scientific">Actinomyces glycerinitolerans</name>
    <dbReference type="NCBI Taxonomy" id="1892869"/>
    <lineage>
        <taxon>Bacteria</taxon>
        <taxon>Bacillati</taxon>
        <taxon>Actinomycetota</taxon>
        <taxon>Actinomycetes</taxon>
        <taxon>Actinomycetales</taxon>
        <taxon>Actinomycetaceae</taxon>
        <taxon>Actinomyces</taxon>
    </lineage>
</organism>
<proteinExistence type="inferred from homology"/>
<dbReference type="Proteomes" id="UP000184291">
    <property type="component" value="Unassembled WGS sequence"/>
</dbReference>
<feature type="transmembrane region" description="Helical" evidence="7">
    <location>
        <begin position="96"/>
        <end position="115"/>
    </location>
</feature>
<keyword evidence="6 7" id="KW-0472">Membrane</keyword>
<dbReference type="AlphaFoldDB" id="A0A1M4RW20"/>
<dbReference type="GO" id="GO:0005886">
    <property type="term" value="C:plasma membrane"/>
    <property type="evidence" value="ECO:0007669"/>
    <property type="project" value="UniProtKB-SubCell"/>
</dbReference>
<dbReference type="EMBL" id="FQTT01000001">
    <property type="protein sequence ID" value="SHE23857.1"/>
    <property type="molecule type" value="Genomic_DNA"/>
</dbReference>
<dbReference type="CDD" id="cd06261">
    <property type="entry name" value="TM_PBP2"/>
    <property type="match status" value="1"/>
</dbReference>
<evidence type="ECO:0000256" key="6">
    <source>
        <dbReference type="ARBA" id="ARBA00023136"/>
    </source>
</evidence>
<keyword evidence="2 7" id="KW-0813">Transport</keyword>
<dbReference type="PANTHER" id="PTHR30193">
    <property type="entry name" value="ABC TRANSPORTER PERMEASE PROTEIN"/>
    <property type="match status" value="1"/>
</dbReference>
<evidence type="ECO:0000313" key="9">
    <source>
        <dbReference type="EMBL" id="SHE23857.1"/>
    </source>
</evidence>
<feature type="transmembrane region" description="Helical" evidence="7">
    <location>
        <begin position="127"/>
        <end position="148"/>
    </location>
</feature>